<gene>
    <name evidence="2" type="ORF">TEK04_19570</name>
</gene>
<protein>
    <submittedName>
        <fullName evidence="2">Uncharacterized protein</fullName>
    </submittedName>
</protein>
<sequence length="170" mass="18174">MSEAFVVIGGDDDQVVPTDAVEEPPGVPVQFMGETFHLRPVEDYQFEMLLFADASVGGPDSELLAASAATLRLIRAALVDGEWPRFAALASRQRAQTKRDLMPLVVAIAFPTARPTPPPSDSSGGRPVTPENSGDELSSRVIAREEASGRPDRAQFVQMARDATDGPSVI</sequence>
<feature type="compositionally biased region" description="Basic and acidic residues" evidence="1">
    <location>
        <begin position="142"/>
        <end position="153"/>
    </location>
</feature>
<keyword evidence="3" id="KW-1185">Reference proteome</keyword>
<reference evidence="2 3" key="1">
    <citation type="submission" date="2024-03" db="EMBL/GenBank/DDBJ databases">
        <title>Draft genome sequence of Klenkia sp. LSe6-5.</title>
        <authorList>
            <person name="Duangmal K."/>
            <person name="Chantavorakit T."/>
        </authorList>
    </citation>
    <scope>NUCLEOTIDE SEQUENCE [LARGE SCALE GENOMIC DNA]</scope>
    <source>
        <strain evidence="2 3">LSe6-5</strain>
    </source>
</reference>
<dbReference type="EMBL" id="JBAPLU010000029">
    <property type="protein sequence ID" value="MEI4273926.1"/>
    <property type="molecule type" value="Genomic_DNA"/>
</dbReference>
<feature type="region of interest" description="Disordered" evidence="1">
    <location>
        <begin position="111"/>
        <end position="170"/>
    </location>
</feature>
<accession>A0ABU8DYM1</accession>
<name>A0ABU8DYM1_9ACTN</name>
<evidence type="ECO:0000313" key="3">
    <source>
        <dbReference type="Proteomes" id="UP001361570"/>
    </source>
</evidence>
<comment type="caution">
    <text evidence="2">The sequence shown here is derived from an EMBL/GenBank/DDBJ whole genome shotgun (WGS) entry which is preliminary data.</text>
</comment>
<evidence type="ECO:0000256" key="1">
    <source>
        <dbReference type="SAM" id="MobiDB-lite"/>
    </source>
</evidence>
<organism evidence="2 3">
    <name type="scientific">Klenkia sesuvii</name>
    <dbReference type="NCBI Taxonomy" id="3103137"/>
    <lineage>
        <taxon>Bacteria</taxon>
        <taxon>Bacillati</taxon>
        <taxon>Actinomycetota</taxon>
        <taxon>Actinomycetes</taxon>
        <taxon>Geodermatophilales</taxon>
        <taxon>Geodermatophilaceae</taxon>
        <taxon>Klenkia</taxon>
    </lineage>
</organism>
<proteinExistence type="predicted"/>
<dbReference type="Proteomes" id="UP001361570">
    <property type="component" value="Unassembled WGS sequence"/>
</dbReference>
<dbReference type="RefSeq" id="WP_336406042.1">
    <property type="nucleotide sequence ID" value="NZ_JBAPLU010000029.1"/>
</dbReference>
<evidence type="ECO:0000313" key="2">
    <source>
        <dbReference type="EMBL" id="MEI4273926.1"/>
    </source>
</evidence>